<proteinExistence type="predicted"/>
<protein>
    <submittedName>
        <fullName evidence="1">Uncharacterized protein</fullName>
    </submittedName>
</protein>
<sequence length="140" mass="15785">MDFCCGTTMTLRLAPLTTDGGAQITDVPFLYCQTCGHTVVAPEVEFDVTMYTHYCDTDGVKQASIYDVISKEKLQAIIAEYPLFEGPAHPIVTKEQIDHMLDVWNFAKQINDLEWIEEIKAALIKLHKVHSQSQLLQPQS</sequence>
<reference evidence="1 2" key="1">
    <citation type="submission" date="2016-11" db="EMBL/GenBank/DDBJ databases">
        <title>Comparative genomics of Acidibacillus ferroxidans species.</title>
        <authorList>
            <person name="Oliveira G."/>
            <person name="Nunes G."/>
            <person name="Oliveira R."/>
            <person name="Araujo F."/>
            <person name="Salim A."/>
            <person name="Scholte L."/>
            <person name="Morais D."/>
            <person name="Nancucheo I."/>
            <person name="Johnson D.B."/>
            <person name="Grail B."/>
            <person name="Bittencourt J."/>
            <person name="Valadares R."/>
        </authorList>
    </citation>
    <scope>NUCLEOTIDE SEQUENCE [LARGE SCALE GENOMIC DNA]</scope>
    <source>
        <strain evidence="1 2">Y002</strain>
    </source>
</reference>
<keyword evidence="2" id="KW-1185">Reference proteome</keyword>
<gene>
    <name evidence="1" type="ORF">BM613_04360</name>
</gene>
<dbReference type="AlphaFoldDB" id="A0A2U3DA64"/>
<organism evidence="1 2">
    <name type="scientific">Sulfoacidibacillus thermotolerans</name>
    <name type="common">Acidibacillus sulfuroxidans</name>
    <dbReference type="NCBI Taxonomy" id="1765684"/>
    <lineage>
        <taxon>Bacteria</taxon>
        <taxon>Bacillati</taxon>
        <taxon>Bacillota</taxon>
        <taxon>Bacilli</taxon>
        <taxon>Bacillales</taxon>
        <taxon>Alicyclobacillaceae</taxon>
        <taxon>Sulfoacidibacillus</taxon>
    </lineage>
</organism>
<evidence type="ECO:0000313" key="2">
    <source>
        <dbReference type="Proteomes" id="UP000245380"/>
    </source>
</evidence>
<comment type="caution">
    <text evidence="1">The sequence shown here is derived from an EMBL/GenBank/DDBJ whole genome shotgun (WGS) entry which is preliminary data.</text>
</comment>
<name>A0A2U3DA64_SULT2</name>
<dbReference type="EMBL" id="MPDK01000005">
    <property type="protein sequence ID" value="PWI58174.1"/>
    <property type="molecule type" value="Genomic_DNA"/>
</dbReference>
<evidence type="ECO:0000313" key="1">
    <source>
        <dbReference type="EMBL" id="PWI58174.1"/>
    </source>
</evidence>
<dbReference type="Proteomes" id="UP000245380">
    <property type="component" value="Unassembled WGS sequence"/>
</dbReference>
<accession>A0A2U3DA64</accession>